<feature type="domain" description="Alanine dehydrogenase/pyridine nucleotide transhydrogenase N-terminal" evidence="18">
    <location>
        <begin position="6"/>
        <end position="139"/>
    </location>
</feature>
<dbReference type="SUPFAM" id="SSF51735">
    <property type="entry name" value="NAD(P)-binding Rossmann-fold domains"/>
    <property type="match status" value="1"/>
</dbReference>
<dbReference type="FunFam" id="3.40.50.720:FF:000217">
    <property type="entry name" value="Saccharopine dehydrogenase [NAD(+), L-lysine-forming]"/>
    <property type="match status" value="1"/>
</dbReference>
<evidence type="ECO:0000256" key="2">
    <source>
        <dbReference type="ARBA" id="ARBA00005689"/>
    </source>
</evidence>
<reference evidence="19" key="1">
    <citation type="submission" date="2022-10" db="EMBL/GenBank/DDBJ databases">
        <title>Determination and structural analysis of whole genome sequence of Sarocladium strictum F4-1.</title>
        <authorList>
            <person name="Hu L."/>
            <person name="Jiang Y."/>
        </authorList>
    </citation>
    <scope>NUCLEOTIDE SEQUENCE</scope>
    <source>
        <strain evidence="19">F4-1</strain>
    </source>
</reference>
<dbReference type="InterPro" id="IPR007886">
    <property type="entry name" value="AlaDH/PNT_N"/>
</dbReference>
<dbReference type="Pfam" id="PF05222">
    <property type="entry name" value="AlaDh_PNT_N"/>
    <property type="match status" value="1"/>
</dbReference>
<keyword evidence="9 13" id="KW-0457">Lysine biosynthesis</keyword>
<dbReference type="Proteomes" id="UP001175261">
    <property type="component" value="Unassembled WGS sequence"/>
</dbReference>
<dbReference type="InterPro" id="IPR027281">
    <property type="entry name" value="Lys1"/>
</dbReference>
<feature type="binding site" evidence="15">
    <location>
        <position position="224"/>
    </location>
    <ligand>
        <name>NAD(+)</name>
        <dbReference type="ChEBI" id="CHEBI:57540"/>
    </ligand>
</feature>
<dbReference type="SUPFAM" id="SSF52283">
    <property type="entry name" value="Formate/glycerate dehydrogenase catalytic domain-like"/>
    <property type="match status" value="1"/>
</dbReference>
<dbReference type="PANTHER" id="PTHR11133">
    <property type="entry name" value="SACCHAROPINE DEHYDROGENASE"/>
    <property type="match status" value="1"/>
</dbReference>
<evidence type="ECO:0000256" key="13">
    <source>
        <dbReference type="PIRNR" id="PIRNR018250"/>
    </source>
</evidence>
<comment type="caution">
    <text evidence="19">The sequence shown here is derived from an EMBL/GenBank/DDBJ whole genome shotgun (WGS) entry which is preliminary data.</text>
</comment>
<evidence type="ECO:0000256" key="7">
    <source>
        <dbReference type="ARBA" id="ARBA00023002"/>
    </source>
</evidence>
<evidence type="ECO:0000256" key="6">
    <source>
        <dbReference type="ARBA" id="ARBA00022605"/>
    </source>
</evidence>
<keyword evidence="6 13" id="KW-0028">Amino-acid biosynthesis</keyword>
<keyword evidence="7 13" id="KW-0560">Oxidoreductase</keyword>
<evidence type="ECO:0000256" key="15">
    <source>
        <dbReference type="PIRSR" id="PIRSR018250-3"/>
    </source>
</evidence>
<evidence type="ECO:0000256" key="3">
    <source>
        <dbReference type="ARBA" id="ARBA00011245"/>
    </source>
</evidence>
<accession>A0AA39GPZ0</accession>
<dbReference type="InterPro" id="IPR036291">
    <property type="entry name" value="NAD(P)-bd_dom_sf"/>
</dbReference>
<feature type="active site" description="Proton acceptor" evidence="14">
    <location>
        <position position="76"/>
    </location>
</feature>
<comment type="subunit">
    <text evidence="3">Monomer.</text>
</comment>
<feature type="active site" description="Proton donor" evidence="14">
    <location>
        <position position="93"/>
    </location>
</feature>
<dbReference type="PANTHER" id="PTHR11133:SF23">
    <property type="entry name" value="SACCHAROPINE DEHYDROGENASE [NAD(+), L-LYSINE-FORMING]"/>
    <property type="match status" value="1"/>
</dbReference>
<dbReference type="AlphaFoldDB" id="A0AA39GPZ0"/>
<keyword evidence="8 13" id="KW-0520">NAD</keyword>
<feature type="binding site" evidence="15">
    <location>
        <begin position="319"/>
        <end position="322"/>
    </location>
    <ligand>
        <name>NAD(+)</name>
        <dbReference type="ChEBI" id="CHEBI:57540"/>
    </ligand>
</feature>
<proteinExistence type="inferred from homology"/>
<dbReference type="PIRSF" id="PIRSF018250">
    <property type="entry name" value="Saccharopine_DH_Lys"/>
    <property type="match status" value="1"/>
</dbReference>
<dbReference type="GO" id="GO:0005737">
    <property type="term" value="C:cytoplasm"/>
    <property type="evidence" value="ECO:0007669"/>
    <property type="project" value="TreeGrafter"/>
</dbReference>
<dbReference type="GO" id="GO:0019878">
    <property type="term" value="P:lysine biosynthetic process via aminoadipic acid"/>
    <property type="evidence" value="ECO:0007669"/>
    <property type="project" value="TreeGrafter"/>
</dbReference>
<dbReference type="CDD" id="cd12188">
    <property type="entry name" value="SDH"/>
    <property type="match status" value="1"/>
</dbReference>
<feature type="binding site" evidence="15">
    <location>
        <position position="276"/>
    </location>
    <ligand>
        <name>NAD(+)</name>
        <dbReference type="ChEBI" id="CHEBI:57540"/>
    </ligand>
</feature>
<evidence type="ECO:0000256" key="1">
    <source>
        <dbReference type="ARBA" id="ARBA00004884"/>
    </source>
</evidence>
<feature type="domain" description="Alanine dehydrogenase/pyridine nucleotide transhydrogenase NAD(H)-binding" evidence="17">
    <location>
        <begin position="182"/>
        <end position="311"/>
    </location>
</feature>
<feature type="binding site" evidence="15">
    <location>
        <position position="228"/>
    </location>
    <ligand>
        <name>NAD(+)</name>
        <dbReference type="ChEBI" id="CHEBI:57540"/>
    </ligand>
</feature>
<dbReference type="EC" id="1.5.1.7" evidence="4 13"/>
<evidence type="ECO:0000256" key="4">
    <source>
        <dbReference type="ARBA" id="ARBA00012847"/>
    </source>
</evidence>
<evidence type="ECO:0000313" key="19">
    <source>
        <dbReference type="EMBL" id="KAK0390628.1"/>
    </source>
</evidence>
<feature type="binding site" evidence="15">
    <location>
        <position position="127"/>
    </location>
    <ligand>
        <name>NAD(+)</name>
        <dbReference type="ChEBI" id="CHEBI:57540"/>
    </ligand>
</feature>
<keyword evidence="10" id="KW-1015">Disulfide bond</keyword>
<evidence type="ECO:0000256" key="12">
    <source>
        <dbReference type="ARBA" id="ARBA00047860"/>
    </source>
</evidence>
<keyword evidence="20" id="KW-1185">Reference proteome</keyword>
<evidence type="ECO:0000259" key="17">
    <source>
        <dbReference type="SMART" id="SM01002"/>
    </source>
</evidence>
<protein>
    <recommendedName>
        <fullName evidence="5 13">Saccharopine dehydrogenase [NAD(+), L-lysine-forming]</fullName>
        <shortName evidence="13">SDH</shortName>
        <ecNumber evidence="4 13">1.5.1.7</ecNumber>
    </recommendedName>
    <alternativeName>
        <fullName evidence="11 13">Lysine--2-oxoglutarate reductase</fullName>
    </alternativeName>
</protein>
<gene>
    <name evidence="19" type="ORF">NLU13_0132</name>
</gene>
<evidence type="ECO:0000256" key="16">
    <source>
        <dbReference type="PIRSR" id="PIRSR018250-4"/>
    </source>
</evidence>
<dbReference type="InterPro" id="IPR051168">
    <property type="entry name" value="AASS"/>
</dbReference>
<evidence type="ECO:0000256" key="10">
    <source>
        <dbReference type="ARBA" id="ARBA00023157"/>
    </source>
</evidence>
<dbReference type="SMART" id="SM01002">
    <property type="entry name" value="AlaDh_PNT_C"/>
    <property type="match status" value="1"/>
</dbReference>
<feature type="binding site" evidence="15">
    <location>
        <position position="248"/>
    </location>
    <ligand>
        <name>NAD(+)</name>
        <dbReference type="ChEBI" id="CHEBI:57540"/>
    </ligand>
</feature>
<evidence type="ECO:0000256" key="9">
    <source>
        <dbReference type="ARBA" id="ARBA00023154"/>
    </source>
</evidence>
<dbReference type="Gene3D" id="3.40.50.720">
    <property type="entry name" value="NAD(P)-binding Rossmann-like Domain"/>
    <property type="match status" value="1"/>
</dbReference>
<evidence type="ECO:0000256" key="5">
    <source>
        <dbReference type="ARBA" id="ARBA00021221"/>
    </source>
</evidence>
<comment type="catalytic activity">
    <reaction evidence="12 13">
        <text>L-saccharopine + NAD(+) + H2O = L-lysine + 2-oxoglutarate + NADH + H(+)</text>
        <dbReference type="Rhea" id="RHEA:12440"/>
        <dbReference type="ChEBI" id="CHEBI:15377"/>
        <dbReference type="ChEBI" id="CHEBI:15378"/>
        <dbReference type="ChEBI" id="CHEBI:16810"/>
        <dbReference type="ChEBI" id="CHEBI:32551"/>
        <dbReference type="ChEBI" id="CHEBI:57540"/>
        <dbReference type="ChEBI" id="CHEBI:57945"/>
        <dbReference type="ChEBI" id="CHEBI:57951"/>
        <dbReference type="EC" id="1.5.1.7"/>
    </reaction>
</comment>
<dbReference type="GO" id="GO:0004754">
    <property type="term" value="F:saccharopine dehydrogenase (NAD+, L-lysine-forming) activity"/>
    <property type="evidence" value="ECO:0007669"/>
    <property type="project" value="UniProtKB-EC"/>
</dbReference>
<evidence type="ECO:0000259" key="18">
    <source>
        <dbReference type="SMART" id="SM01003"/>
    </source>
</evidence>
<evidence type="ECO:0000256" key="14">
    <source>
        <dbReference type="PIRSR" id="PIRSR018250-1"/>
    </source>
</evidence>
<evidence type="ECO:0000313" key="20">
    <source>
        <dbReference type="Proteomes" id="UP001175261"/>
    </source>
</evidence>
<sequence length="375" mass="41035">MPTVIHLRADTKPLERRSSLSPQGAKALLDAGYTVRVERSADRIYRDEEYAAVGAELVPNGSWENAPKEDIILGLKELEGDSPLKHDYIHFQHCFKKQDGWAQALSRYARGGGRLYDLEFLTDANGRRIAAFGYFAGYAGSGLALLAWAHQITNPGQPQKGVSAFESAEDFVSAIKASLEPAIAANGGKAPRPIVIGALGRCGKGAVDLFRSVGIDDESILKFDLEETKKGGPFTEVAESDVFINCVYLGPHKIPPFVTYESLAIPSRRLRVICDVSCDPNSENNPIPIYSTYSSFTNPTISVSDPSKISGPELRIIAIDHLPTLVARESSDEYSGLLLPALLDLDKRNNAEDGVWQRAEATFKDRVSQLPENMR</sequence>
<dbReference type="InterPro" id="IPR007698">
    <property type="entry name" value="AlaDH/PNT_NAD(H)-bd"/>
</dbReference>
<evidence type="ECO:0000256" key="8">
    <source>
        <dbReference type="ARBA" id="ARBA00023027"/>
    </source>
</evidence>
<comment type="pathway">
    <text evidence="1 13">Amino-acid biosynthesis; L-lysine biosynthesis via AAA pathway; L-lysine from L-alpha-aminoadipate (fungal route): step 3/3.</text>
</comment>
<evidence type="ECO:0000256" key="11">
    <source>
        <dbReference type="ARBA" id="ARBA00033228"/>
    </source>
</evidence>
<dbReference type="SMART" id="SM01003">
    <property type="entry name" value="AlaDh_PNT_N"/>
    <property type="match status" value="1"/>
</dbReference>
<dbReference type="EMBL" id="JAPDFR010000001">
    <property type="protein sequence ID" value="KAK0390628.1"/>
    <property type="molecule type" value="Genomic_DNA"/>
</dbReference>
<organism evidence="19 20">
    <name type="scientific">Sarocladium strictum</name>
    <name type="common">Black bundle disease fungus</name>
    <name type="synonym">Acremonium strictum</name>
    <dbReference type="NCBI Taxonomy" id="5046"/>
    <lineage>
        <taxon>Eukaryota</taxon>
        <taxon>Fungi</taxon>
        <taxon>Dikarya</taxon>
        <taxon>Ascomycota</taxon>
        <taxon>Pezizomycotina</taxon>
        <taxon>Sordariomycetes</taxon>
        <taxon>Hypocreomycetidae</taxon>
        <taxon>Hypocreales</taxon>
        <taxon>Sarocladiaceae</taxon>
        <taxon>Sarocladium</taxon>
    </lineage>
</organism>
<name>A0AA39GPZ0_SARSR</name>
<feature type="binding site" evidence="15">
    <location>
        <begin position="200"/>
        <end position="201"/>
    </location>
    <ligand>
        <name>NAD(+)</name>
        <dbReference type="ChEBI" id="CHEBI:57540"/>
    </ligand>
</feature>
<comment type="similarity">
    <text evidence="2 13">Belongs to the AlaDH/PNT family.</text>
</comment>
<feature type="disulfide bond" evidence="16">
    <location>
        <begin position="202"/>
        <end position="246"/>
    </location>
</feature>